<keyword evidence="2" id="KW-1185">Reference proteome</keyword>
<dbReference type="Pfam" id="PF26636">
    <property type="entry name" value="DUF8209"/>
    <property type="match status" value="1"/>
</dbReference>
<comment type="caution">
    <text evidence="1">The sequence shown here is derived from an EMBL/GenBank/DDBJ whole genome shotgun (WGS) entry which is preliminary data.</text>
</comment>
<gene>
    <name evidence="1" type="ORF">HA49_12640</name>
</gene>
<accession>A0A095T969</accession>
<dbReference type="OrthoDB" id="8815988at2"/>
<dbReference type="Proteomes" id="UP000029577">
    <property type="component" value="Unassembled WGS sequence"/>
</dbReference>
<sequence length="152" mass="16594">MDTVEELNNTYFYAGRSNLTASQLLFMIFCENTAIQLGVQDFGAIVSIVAGLNVLPVSGKLAGAIPDTSIASKGARRFFGNARFPRPIRLPSVIGGYPPSILRIKMVNRIGTFAGRAVPVIGWVILASDVSQISYRTVRDYNRIARGSDKIW</sequence>
<dbReference type="eggNOG" id="ENOG502ZUFT">
    <property type="taxonomic scope" value="Bacteria"/>
</dbReference>
<name>A0A095T969_9GAMM</name>
<dbReference type="InterPro" id="IPR058064">
    <property type="entry name" value="STM2901-like"/>
</dbReference>
<reference evidence="1" key="1">
    <citation type="submission" date="2014-12" db="EMBL/GenBank/DDBJ databases">
        <title>The draft genome of the Tatumella morbirosei type strain, LMG23360T isolated from pineapple rot.</title>
        <authorList>
            <person name="Smits T.H."/>
            <person name="Palmer M."/>
            <person name="Venter S.N."/>
            <person name="Duffy B."/>
            <person name="Steenkamp E.T."/>
            <person name="Chan W.Y."/>
            <person name="Coutinho T.A."/>
            <person name="Coetzee M.P."/>
            <person name="De Maayer P."/>
        </authorList>
    </citation>
    <scope>NUCLEOTIDE SEQUENCE [LARGE SCALE GENOMIC DNA]</scope>
    <source>
        <strain evidence="1">LMG 23360</strain>
    </source>
</reference>
<evidence type="ECO:0000313" key="1">
    <source>
        <dbReference type="EMBL" id="KGD73039.1"/>
    </source>
</evidence>
<dbReference type="AlphaFoldDB" id="A0A095T969"/>
<organism evidence="1 2">
    <name type="scientific">Tatumella morbirosei</name>
    <dbReference type="NCBI Taxonomy" id="642227"/>
    <lineage>
        <taxon>Bacteria</taxon>
        <taxon>Pseudomonadati</taxon>
        <taxon>Pseudomonadota</taxon>
        <taxon>Gammaproteobacteria</taxon>
        <taxon>Enterobacterales</taxon>
        <taxon>Erwiniaceae</taxon>
        <taxon>Tatumella</taxon>
    </lineage>
</organism>
<dbReference type="NCBIfam" id="NF045926">
    <property type="entry name" value="STM2901_fam"/>
    <property type="match status" value="1"/>
</dbReference>
<dbReference type="EMBL" id="JPKR02000003">
    <property type="protein sequence ID" value="KGD73039.1"/>
    <property type="molecule type" value="Genomic_DNA"/>
</dbReference>
<evidence type="ECO:0000313" key="2">
    <source>
        <dbReference type="Proteomes" id="UP000029577"/>
    </source>
</evidence>
<dbReference type="InterPro" id="IPR058522">
    <property type="entry name" value="DUF8209"/>
</dbReference>
<proteinExistence type="predicted"/>
<dbReference type="RefSeq" id="WP_038020690.1">
    <property type="nucleotide sequence ID" value="NZ_JPKR02000003.1"/>
</dbReference>
<protein>
    <submittedName>
        <fullName evidence="1">Membrane protein</fullName>
    </submittedName>
</protein>